<accession>A0A9Q1HW42</accession>
<organism evidence="3 4">
    <name type="scientific">Conger conger</name>
    <name type="common">Conger eel</name>
    <name type="synonym">Muraena conger</name>
    <dbReference type="NCBI Taxonomy" id="82655"/>
    <lineage>
        <taxon>Eukaryota</taxon>
        <taxon>Metazoa</taxon>
        <taxon>Chordata</taxon>
        <taxon>Craniata</taxon>
        <taxon>Vertebrata</taxon>
        <taxon>Euteleostomi</taxon>
        <taxon>Actinopterygii</taxon>
        <taxon>Neopterygii</taxon>
        <taxon>Teleostei</taxon>
        <taxon>Anguilliformes</taxon>
        <taxon>Congridae</taxon>
        <taxon>Conger</taxon>
    </lineage>
</organism>
<reference evidence="3" key="1">
    <citation type="journal article" date="2023" name="Science">
        <title>Genome structures resolve the early diversification of teleost fishes.</title>
        <authorList>
            <person name="Parey E."/>
            <person name="Louis A."/>
            <person name="Montfort J."/>
            <person name="Bouchez O."/>
            <person name="Roques C."/>
            <person name="Iampietro C."/>
            <person name="Lluch J."/>
            <person name="Castinel A."/>
            <person name="Donnadieu C."/>
            <person name="Desvignes T."/>
            <person name="Floi Bucao C."/>
            <person name="Jouanno E."/>
            <person name="Wen M."/>
            <person name="Mejri S."/>
            <person name="Dirks R."/>
            <person name="Jansen H."/>
            <person name="Henkel C."/>
            <person name="Chen W.J."/>
            <person name="Zahm M."/>
            <person name="Cabau C."/>
            <person name="Klopp C."/>
            <person name="Thompson A.W."/>
            <person name="Robinson-Rechavi M."/>
            <person name="Braasch I."/>
            <person name="Lecointre G."/>
            <person name="Bobe J."/>
            <person name="Postlethwait J.H."/>
            <person name="Berthelot C."/>
            <person name="Roest Crollius H."/>
            <person name="Guiguen Y."/>
        </authorList>
    </citation>
    <scope>NUCLEOTIDE SEQUENCE</scope>
    <source>
        <strain evidence="3">Concon-B</strain>
    </source>
</reference>
<dbReference type="EMBL" id="JAFJMO010000010">
    <property type="protein sequence ID" value="KAJ8265520.1"/>
    <property type="molecule type" value="Genomic_DNA"/>
</dbReference>
<comment type="caution">
    <text evidence="3">The sequence shown here is derived from an EMBL/GenBank/DDBJ whole genome shotgun (WGS) entry which is preliminary data.</text>
</comment>
<dbReference type="Proteomes" id="UP001152803">
    <property type="component" value="Unassembled WGS sequence"/>
</dbReference>
<gene>
    <name evidence="3" type="ORF">COCON_G00146190</name>
</gene>
<feature type="compositionally biased region" description="Low complexity" evidence="1">
    <location>
        <begin position="225"/>
        <end position="245"/>
    </location>
</feature>
<keyword evidence="2" id="KW-1133">Transmembrane helix</keyword>
<dbReference type="OrthoDB" id="9902350at2759"/>
<feature type="region of interest" description="Disordered" evidence="1">
    <location>
        <begin position="285"/>
        <end position="366"/>
    </location>
</feature>
<evidence type="ECO:0000256" key="2">
    <source>
        <dbReference type="SAM" id="Phobius"/>
    </source>
</evidence>
<sequence length="377" mass="39467">MTIITLRILRVVPPLGQMGPSHQSIILLVIMITMLLLLMGLILWLLHHCRERHRRRKKGTQWPGMRLVARDQATSTSGLAVAAGILPRSEAPCAVSQSSSWAELSERGGGLGRRASGLLESGSLGSPSGACWRPGDEPSLVSGVQRMPGSTATVAGEGSITVTPAGHASLPHQQEEQLRLSSSPHGLETQRVPPLPQSPVLSYLSPASPRLPRQPSAVLAPEGPSRNASHVSESSSAPSTLTQSSGPASPPGARGTAERSLLERARSSGLFQRSRAWVVSWADALPKPGRGGSLDSGVDVQELPRRGGPADGGSGSLSVPPNGAREGADLGPGRGDGGQGEASICPRETALPLGSDGKSSRPSLWQKWEERPLIAFR</sequence>
<name>A0A9Q1HW42_CONCO</name>
<evidence type="ECO:0000313" key="4">
    <source>
        <dbReference type="Proteomes" id="UP001152803"/>
    </source>
</evidence>
<keyword evidence="2" id="KW-0812">Transmembrane</keyword>
<feature type="compositionally biased region" description="Low complexity" evidence="1">
    <location>
        <begin position="113"/>
        <end position="130"/>
    </location>
</feature>
<dbReference type="PANTHER" id="PTHR31626:SF2">
    <property type="entry name" value="PROTEIN FAM171B"/>
    <property type="match status" value="1"/>
</dbReference>
<proteinExistence type="predicted"/>
<dbReference type="InterPro" id="IPR018890">
    <property type="entry name" value="FAM171"/>
</dbReference>
<evidence type="ECO:0000313" key="3">
    <source>
        <dbReference type="EMBL" id="KAJ8265520.1"/>
    </source>
</evidence>
<evidence type="ECO:0000256" key="1">
    <source>
        <dbReference type="SAM" id="MobiDB-lite"/>
    </source>
</evidence>
<feature type="transmembrane region" description="Helical" evidence="2">
    <location>
        <begin position="25"/>
        <end position="46"/>
    </location>
</feature>
<dbReference type="AlphaFoldDB" id="A0A9Q1HW42"/>
<feature type="compositionally biased region" description="Gly residues" evidence="1">
    <location>
        <begin position="330"/>
        <end position="340"/>
    </location>
</feature>
<feature type="region of interest" description="Disordered" evidence="1">
    <location>
        <begin position="113"/>
        <end position="259"/>
    </location>
</feature>
<keyword evidence="2" id="KW-0472">Membrane</keyword>
<keyword evidence="4" id="KW-1185">Reference proteome</keyword>
<dbReference type="PANTHER" id="PTHR31626">
    <property type="entry name" value="SUSHI DOMAIN-CONTAINING PROTEIN"/>
    <property type="match status" value="1"/>
</dbReference>
<protein>
    <submittedName>
        <fullName evidence="3">Uncharacterized protein</fullName>
    </submittedName>
</protein>